<sequence length="112" mass="12522">MDQSERRMFVRYALDLPVTVAILEPSGNSLRETTTLHDASGGGLRFITRHADWYIPGQDIEISVELPQSGNISAHMSAHGRVMRTIEADNLRSGDFEVAIILVTPLRFERSI</sequence>
<feature type="domain" description="PilZ" evidence="1">
    <location>
        <begin position="5"/>
        <end position="88"/>
    </location>
</feature>
<evidence type="ECO:0000313" key="2">
    <source>
        <dbReference type="EMBL" id="MBC8362798.1"/>
    </source>
</evidence>
<dbReference type="InterPro" id="IPR009875">
    <property type="entry name" value="PilZ_domain"/>
</dbReference>
<dbReference type="Proteomes" id="UP000603434">
    <property type="component" value="Unassembled WGS sequence"/>
</dbReference>
<proteinExistence type="predicted"/>
<dbReference type="Gene3D" id="2.40.10.220">
    <property type="entry name" value="predicted glycosyltransferase like domains"/>
    <property type="match status" value="1"/>
</dbReference>
<dbReference type="EMBL" id="JACNJH010000220">
    <property type="protein sequence ID" value="MBC8362798.1"/>
    <property type="molecule type" value="Genomic_DNA"/>
</dbReference>
<dbReference type="Pfam" id="PF07238">
    <property type="entry name" value="PilZ"/>
    <property type="match status" value="1"/>
</dbReference>
<organism evidence="2 3">
    <name type="scientific">Candidatus Desulfatibia profunda</name>
    <dbReference type="NCBI Taxonomy" id="2841695"/>
    <lineage>
        <taxon>Bacteria</taxon>
        <taxon>Pseudomonadati</taxon>
        <taxon>Thermodesulfobacteriota</taxon>
        <taxon>Desulfobacteria</taxon>
        <taxon>Desulfobacterales</taxon>
        <taxon>Desulfobacterales incertae sedis</taxon>
        <taxon>Candidatus Desulfatibia</taxon>
    </lineage>
</organism>
<evidence type="ECO:0000259" key="1">
    <source>
        <dbReference type="Pfam" id="PF07238"/>
    </source>
</evidence>
<dbReference type="AlphaFoldDB" id="A0A8J6TNK9"/>
<reference evidence="2 3" key="1">
    <citation type="submission" date="2020-08" db="EMBL/GenBank/DDBJ databases">
        <title>Bridging the membrane lipid divide: bacteria of the FCB group superphylum have the potential to synthesize archaeal ether lipids.</title>
        <authorList>
            <person name="Villanueva L."/>
            <person name="Von Meijenfeldt F.A.B."/>
            <person name="Westbye A.B."/>
            <person name="Yadav S."/>
            <person name="Hopmans E.C."/>
            <person name="Dutilh B.E."/>
            <person name="Sinninghe Damste J.S."/>
        </authorList>
    </citation>
    <scope>NUCLEOTIDE SEQUENCE [LARGE SCALE GENOMIC DNA]</scope>
    <source>
        <strain evidence="2">NIOZ-UU30</strain>
    </source>
</reference>
<dbReference type="GO" id="GO:0035438">
    <property type="term" value="F:cyclic-di-GMP binding"/>
    <property type="evidence" value="ECO:0007669"/>
    <property type="project" value="InterPro"/>
</dbReference>
<gene>
    <name evidence="2" type="ORF">H8E23_15545</name>
</gene>
<evidence type="ECO:0000313" key="3">
    <source>
        <dbReference type="Proteomes" id="UP000603434"/>
    </source>
</evidence>
<protein>
    <submittedName>
        <fullName evidence="2">PilZ domain-containing protein</fullName>
    </submittedName>
</protein>
<name>A0A8J6TNK9_9BACT</name>
<comment type="caution">
    <text evidence="2">The sequence shown here is derived from an EMBL/GenBank/DDBJ whole genome shotgun (WGS) entry which is preliminary data.</text>
</comment>
<accession>A0A8J6TNK9</accession>
<dbReference type="SUPFAM" id="SSF141371">
    <property type="entry name" value="PilZ domain-like"/>
    <property type="match status" value="1"/>
</dbReference>